<evidence type="ECO:0000313" key="14">
    <source>
        <dbReference type="EMBL" id="OEG69957.1"/>
    </source>
</evidence>
<dbReference type="GO" id="GO:0004798">
    <property type="term" value="F:dTMP kinase activity"/>
    <property type="evidence" value="ECO:0007669"/>
    <property type="project" value="UniProtKB-UniRule"/>
</dbReference>
<evidence type="ECO:0000256" key="10">
    <source>
        <dbReference type="ARBA" id="ARBA00048743"/>
    </source>
</evidence>
<keyword evidence="4 12" id="KW-0808">Transferase</keyword>
<dbReference type="InterPro" id="IPR018095">
    <property type="entry name" value="Thymidylate_kin_CS"/>
</dbReference>
<dbReference type="HAMAP" id="MF_00165">
    <property type="entry name" value="Thymidylate_kinase"/>
    <property type="match status" value="1"/>
</dbReference>
<keyword evidence="8 12" id="KW-0067">ATP-binding</keyword>
<feature type="domain" description="Thymidylate kinase-like" evidence="13">
    <location>
        <begin position="10"/>
        <end position="196"/>
    </location>
</feature>
<dbReference type="GO" id="GO:0006227">
    <property type="term" value="P:dUDP biosynthetic process"/>
    <property type="evidence" value="ECO:0007669"/>
    <property type="project" value="TreeGrafter"/>
</dbReference>
<comment type="caution">
    <text evidence="14">The sequence shown here is derived from an EMBL/GenBank/DDBJ whole genome shotgun (WGS) entry which is preliminary data.</text>
</comment>
<comment type="function">
    <text evidence="11 12">Phosphorylation of dTMP to form dTDP in both de novo and salvage pathways of dTTP synthesis.</text>
</comment>
<evidence type="ECO:0000256" key="9">
    <source>
        <dbReference type="ARBA" id="ARBA00029962"/>
    </source>
</evidence>
<keyword evidence="6 12" id="KW-0547">Nucleotide-binding</keyword>
<keyword evidence="5 12" id="KW-0545">Nucleotide biosynthesis</keyword>
<evidence type="ECO:0000259" key="13">
    <source>
        <dbReference type="Pfam" id="PF02223"/>
    </source>
</evidence>
<comment type="similarity">
    <text evidence="1 12">Belongs to the thymidylate kinase family.</text>
</comment>
<evidence type="ECO:0000256" key="5">
    <source>
        <dbReference type="ARBA" id="ARBA00022727"/>
    </source>
</evidence>
<dbReference type="SUPFAM" id="SSF52540">
    <property type="entry name" value="P-loop containing nucleoside triphosphate hydrolases"/>
    <property type="match status" value="1"/>
</dbReference>
<evidence type="ECO:0000256" key="3">
    <source>
        <dbReference type="ARBA" id="ARBA00017144"/>
    </source>
</evidence>
<dbReference type="EMBL" id="LNVX01000515">
    <property type="protein sequence ID" value="OEG69957.1"/>
    <property type="molecule type" value="Genomic_DNA"/>
</dbReference>
<dbReference type="GO" id="GO:0006233">
    <property type="term" value="P:dTDP biosynthetic process"/>
    <property type="evidence" value="ECO:0007669"/>
    <property type="project" value="InterPro"/>
</dbReference>
<dbReference type="Proteomes" id="UP000095237">
    <property type="component" value="Unassembled WGS sequence"/>
</dbReference>
<sequence length="205" mass="23550">MGKKNLFITFEGGESSGKTTHSRLLKKYLEEKGYEVLLTREPDGAVRDILLNPDLNIVPLSELFLFEAARAQHVKKIVFPALRAGKVVICDRFTDSTVAYQGYGRKLDLQLIDRLNSVASFGLIPVLTIYLDISISEVFLNKSKKLNKKICCDRIERESLQFHERVREGYRSQAEKYPERIKIVKTQETFEKTEALIREIIDLVL</sequence>
<dbReference type="PANTHER" id="PTHR10344:SF4">
    <property type="entry name" value="UMP-CMP KINASE 2, MITOCHONDRIAL"/>
    <property type="match status" value="1"/>
</dbReference>
<dbReference type="PANTHER" id="PTHR10344">
    <property type="entry name" value="THYMIDYLATE KINASE"/>
    <property type="match status" value="1"/>
</dbReference>
<evidence type="ECO:0000256" key="1">
    <source>
        <dbReference type="ARBA" id="ARBA00009776"/>
    </source>
</evidence>
<dbReference type="InterPro" id="IPR027417">
    <property type="entry name" value="P-loop_NTPase"/>
</dbReference>
<evidence type="ECO:0000256" key="11">
    <source>
        <dbReference type="ARBA" id="ARBA00057735"/>
    </source>
</evidence>
<dbReference type="InterPro" id="IPR018094">
    <property type="entry name" value="Thymidylate_kinase"/>
</dbReference>
<evidence type="ECO:0000256" key="8">
    <source>
        <dbReference type="ARBA" id="ARBA00022840"/>
    </source>
</evidence>
<dbReference type="EC" id="2.7.4.9" evidence="2 12"/>
<dbReference type="Pfam" id="PF02223">
    <property type="entry name" value="Thymidylate_kin"/>
    <property type="match status" value="1"/>
</dbReference>
<keyword evidence="15" id="KW-1185">Reference proteome</keyword>
<comment type="caution">
    <text evidence="12">Lacks conserved residue(s) required for the propagation of feature annotation.</text>
</comment>
<evidence type="ECO:0000256" key="4">
    <source>
        <dbReference type="ARBA" id="ARBA00022679"/>
    </source>
</evidence>
<protein>
    <recommendedName>
        <fullName evidence="3 12">Thymidylate kinase</fullName>
        <ecNumber evidence="2 12">2.7.4.9</ecNumber>
    </recommendedName>
    <alternativeName>
        <fullName evidence="9 12">dTMP kinase</fullName>
    </alternativeName>
</protein>
<dbReference type="GO" id="GO:0005829">
    <property type="term" value="C:cytosol"/>
    <property type="evidence" value="ECO:0007669"/>
    <property type="project" value="TreeGrafter"/>
</dbReference>
<dbReference type="PROSITE" id="PS01331">
    <property type="entry name" value="THYMIDYLATE_KINASE"/>
    <property type="match status" value="1"/>
</dbReference>
<name>A0A1E5IHH7_ENDTX</name>
<dbReference type="InterPro" id="IPR039430">
    <property type="entry name" value="Thymidylate_kin-like_dom"/>
</dbReference>
<dbReference type="FunFam" id="3.40.50.300:FF:000225">
    <property type="entry name" value="Thymidylate kinase"/>
    <property type="match status" value="1"/>
</dbReference>
<evidence type="ECO:0000256" key="12">
    <source>
        <dbReference type="HAMAP-Rule" id="MF_00165"/>
    </source>
</evidence>
<evidence type="ECO:0000256" key="2">
    <source>
        <dbReference type="ARBA" id="ARBA00012980"/>
    </source>
</evidence>
<dbReference type="NCBIfam" id="TIGR00041">
    <property type="entry name" value="DTMP_kinase"/>
    <property type="match status" value="1"/>
</dbReference>
<evidence type="ECO:0000313" key="15">
    <source>
        <dbReference type="Proteomes" id="UP000095237"/>
    </source>
</evidence>
<dbReference type="AlphaFoldDB" id="A0A1E5IHH7"/>
<evidence type="ECO:0000256" key="7">
    <source>
        <dbReference type="ARBA" id="ARBA00022777"/>
    </source>
</evidence>
<proteinExistence type="inferred from homology"/>
<dbReference type="GO" id="GO:0005524">
    <property type="term" value="F:ATP binding"/>
    <property type="evidence" value="ECO:0007669"/>
    <property type="project" value="UniProtKB-UniRule"/>
</dbReference>
<gene>
    <name evidence="12" type="primary">tmk</name>
    <name evidence="14" type="ORF">ATZ36_06795</name>
</gene>
<keyword evidence="7 12" id="KW-0418">Kinase</keyword>
<evidence type="ECO:0000256" key="6">
    <source>
        <dbReference type="ARBA" id="ARBA00022741"/>
    </source>
</evidence>
<comment type="catalytic activity">
    <reaction evidence="10 12">
        <text>dTMP + ATP = dTDP + ADP</text>
        <dbReference type="Rhea" id="RHEA:13517"/>
        <dbReference type="ChEBI" id="CHEBI:30616"/>
        <dbReference type="ChEBI" id="CHEBI:58369"/>
        <dbReference type="ChEBI" id="CHEBI:63528"/>
        <dbReference type="ChEBI" id="CHEBI:456216"/>
        <dbReference type="EC" id="2.7.4.9"/>
    </reaction>
</comment>
<dbReference type="CDD" id="cd01672">
    <property type="entry name" value="TMPK"/>
    <property type="match status" value="1"/>
</dbReference>
<dbReference type="GO" id="GO:0006235">
    <property type="term" value="P:dTTP biosynthetic process"/>
    <property type="evidence" value="ECO:0007669"/>
    <property type="project" value="UniProtKB-UniRule"/>
</dbReference>
<dbReference type="Gene3D" id="3.40.50.300">
    <property type="entry name" value="P-loop containing nucleotide triphosphate hydrolases"/>
    <property type="match status" value="1"/>
</dbReference>
<accession>A0A1E5IHH7</accession>
<organism evidence="14 15">
    <name type="scientific">Endomicrobium trichonymphae</name>
    <dbReference type="NCBI Taxonomy" id="1408204"/>
    <lineage>
        <taxon>Bacteria</taxon>
        <taxon>Pseudomonadati</taxon>
        <taxon>Elusimicrobiota</taxon>
        <taxon>Endomicrobiia</taxon>
        <taxon>Endomicrobiales</taxon>
        <taxon>Endomicrobiaceae</taxon>
        <taxon>Candidatus Endomicrobiellum</taxon>
    </lineage>
</organism>
<reference evidence="14 15" key="1">
    <citation type="submission" date="2015-11" db="EMBL/GenBank/DDBJ databases">
        <title>Evidence for parallel genomic evolution in an endosymbiosis of termite gut flagellates.</title>
        <authorList>
            <person name="Zheng H."/>
        </authorList>
    </citation>
    <scope>NUCLEOTIDE SEQUENCE [LARGE SCALE GENOMIC DNA]</scope>
    <source>
        <strain evidence="14 15">CET450</strain>
    </source>
</reference>